<evidence type="ECO:0000256" key="7">
    <source>
        <dbReference type="ARBA" id="ARBA00033999"/>
    </source>
</evidence>
<dbReference type="Gene3D" id="1.10.579.10">
    <property type="entry name" value="DNA Cyclobutane Dipyrimidine Photolyase, subunit A, domain 3"/>
    <property type="match status" value="1"/>
</dbReference>
<evidence type="ECO:0000256" key="2">
    <source>
        <dbReference type="ARBA" id="ARBA00013149"/>
    </source>
</evidence>
<dbReference type="AlphaFoldDB" id="A0A5B8S0V3"/>
<evidence type="ECO:0000256" key="9">
    <source>
        <dbReference type="PIRSR" id="PIRSR602081-2"/>
    </source>
</evidence>
<keyword evidence="12" id="KW-0456">Lyase</keyword>
<evidence type="ECO:0000256" key="3">
    <source>
        <dbReference type="ARBA" id="ARBA00014046"/>
    </source>
</evidence>
<dbReference type="EMBL" id="CP042344">
    <property type="protein sequence ID" value="QEA14365.1"/>
    <property type="molecule type" value="Genomic_DNA"/>
</dbReference>
<proteinExistence type="inferred from homology"/>
<evidence type="ECO:0000313" key="13">
    <source>
        <dbReference type="Proteomes" id="UP000321199"/>
    </source>
</evidence>
<dbReference type="GO" id="GO:0000719">
    <property type="term" value="P:photoreactive repair"/>
    <property type="evidence" value="ECO:0007669"/>
    <property type="project" value="UniProtKB-ARBA"/>
</dbReference>
<gene>
    <name evidence="12" type="ORF">FOZ74_15755</name>
</gene>
<comment type="cofactor">
    <cofactor evidence="8">
        <name>FAD</name>
        <dbReference type="ChEBI" id="CHEBI:57692"/>
    </cofactor>
    <text evidence="8">Binds 1 FAD per subunit.</text>
</comment>
<evidence type="ECO:0000256" key="1">
    <source>
        <dbReference type="ARBA" id="ARBA00001932"/>
    </source>
</evidence>
<dbReference type="PANTHER" id="PTHR11455">
    <property type="entry name" value="CRYPTOCHROME"/>
    <property type="match status" value="1"/>
</dbReference>
<sequence length="513" mass="57640">MNASSRRAEPQPPATAGSALVWLRRDLRCADHAALYHALRRFERVYCAFVFDTDILDALPGHGNRREDRRVEFIHASVLELHEGLQRLAAQSGAPGGGLIVRHGPARECIVRLAQALGVQEVLANRDYEPQAIARDQHVAQALHILGIAFSDYKDQVLLDRDEVLTRQGRPYSVFTPYQRAWLERLDAFQLRPYPVDRHARHLAPPPAGERLPALSDLGFAATNLRQLPLPTGMGGAQKLLQDFVPRMAAYQRARDYPGRRGVSYLSVHLRFGTVSVRQLAALAAQQASQGCAGAQTWLSELAWRDFYFMILWHCPRVLTQSFKPEYDRVQWDEAPALWQAWCEARTGYPLVDAAMRQLLHTGYMHNRLRMVVASFLTKDLGIDWRRGERFFARHLNDYDLAANNGGWQWAASTGCDAQPYFRIFNPITQSQRFDPDGTFIRRYLPELARVPDAHIHFPAAMKPAALAACGLRLGVDYPLPVVDHARARARTLMRFSLLAGGTGAPASAARTA</sequence>
<dbReference type="PROSITE" id="PS00394">
    <property type="entry name" value="DNA_PHOTOLYASES_1_1"/>
    <property type="match status" value="1"/>
</dbReference>
<dbReference type="InterPro" id="IPR036155">
    <property type="entry name" value="Crypto/Photolyase_N_sf"/>
</dbReference>
<keyword evidence="4 8" id="KW-0285">Flavoprotein</keyword>
<dbReference type="Gene3D" id="1.25.40.80">
    <property type="match status" value="1"/>
</dbReference>
<dbReference type="InterPro" id="IPR002081">
    <property type="entry name" value="Cryptochrome/DNA_photolyase_1"/>
</dbReference>
<feature type="site" description="Electron transfer via tryptophanyl radical" evidence="9">
    <location>
        <position position="385"/>
    </location>
</feature>
<feature type="binding site" evidence="8">
    <location>
        <position position="298"/>
    </location>
    <ligand>
        <name>FAD</name>
        <dbReference type="ChEBI" id="CHEBI:57692"/>
    </ligand>
</feature>
<dbReference type="PANTHER" id="PTHR11455:SF9">
    <property type="entry name" value="CRYPTOCHROME CIRCADIAN CLOCK 5 ISOFORM X1"/>
    <property type="match status" value="1"/>
</dbReference>
<evidence type="ECO:0000256" key="4">
    <source>
        <dbReference type="ARBA" id="ARBA00022630"/>
    </source>
</evidence>
<evidence type="ECO:0000256" key="6">
    <source>
        <dbReference type="ARBA" id="ARBA00022991"/>
    </source>
</evidence>
<dbReference type="PROSITE" id="PS51645">
    <property type="entry name" value="PHR_CRY_ALPHA_BETA"/>
    <property type="match status" value="1"/>
</dbReference>
<keyword evidence="6 10" id="KW-0157">Chromophore</keyword>
<comment type="cofactor">
    <cofactor evidence="1">
        <name>(6R)-5,10-methylene-5,6,7,8-tetrahydrofolate</name>
        <dbReference type="ChEBI" id="CHEBI:15636"/>
    </cofactor>
</comment>
<name>A0A5B8S0V3_9BURK</name>
<dbReference type="InterPro" id="IPR014729">
    <property type="entry name" value="Rossmann-like_a/b/a_fold"/>
</dbReference>
<dbReference type="InterPro" id="IPR006050">
    <property type="entry name" value="DNA_photolyase_N"/>
</dbReference>
<evidence type="ECO:0000256" key="10">
    <source>
        <dbReference type="RuleBase" id="RU004182"/>
    </source>
</evidence>
<feature type="binding site" evidence="8">
    <location>
        <begin position="398"/>
        <end position="400"/>
    </location>
    <ligand>
        <name>FAD</name>
        <dbReference type="ChEBI" id="CHEBI:57692"/>
    </ligand>
</feature>
<feature type="domain" description="Photolyase/cryptochrome alpha/beta" evidence="11">
    <location>
        <begin position="17"/>
        <end position="158"/>
    </location>
</feature>
<dbReference type="InterPro" id="IPR005101">
    <property type="entry name" value="Cryptochr/Photolyase_FAD-bd"/>
</dbReference>
<evidence type="ECO:0000259" key="11">
    <source>
        <dbReference type="PROSITE" id="PS51645"/>
    </source>
</evidence>
<evidence type="ECO:0000256" key="5">
    <source>
        <dbReference type="ARBA" id="ARBA00022827"/>
    </source>
</evidence>
<dbReference type="InterPro" id="IPR018394">
    <property type="entry name" value="DNA_photolyase_1_CS_C"/>
</dbReference>
<dbReference type="InterPro" id="IPR036134">
    <property type="entry name" value="Crypto/Photolyase_FAD-like_sf"/>
</dbReference>
<dbReference type="Gene3D" id="3.40.50.620">
    <property type="entry name" value="HUPs"/>
    <property type="match status" value="1"/>
</dbReference>
<feature type="site" description="Electron transfer via tryptophanyl radical" evidence="9">
    <location>
        <position position="408"/>
    </location>
</feature>
<dbReference type="RefSeq" id="WP_146913977.1">
    <property type="nucleotide sequence ID" value="NZ_CP042344.1"/>
</dbReference>
<feature type="site" description="Electron transfer via tryptophanyl radical" evidence="9">
    <location>
        <position position="332"/>
    </location>
</feature>
<dbReference type="Proteomes" id="UP000321199">
    <property type="component" value="Chromosome"/>
</dbReference>
<reference evidence="12 13" key="1">
    <citation type="submission" date="2019-07" db="EMBL/GenBank/DDBJ databases">
        <title>Complete genome sequence of Comamonas sp. NLF 7-7 isolated from livestock.</title>
        <authorList>
            <person name="Kim D.H."/>
            <person name="Kim J.G."/>
        </authorList>
    </citation>
    <scope>NUCLEOTIDE SEQUENCE [LARGE SCALE GENOMIC DNA]</scope>
    <source>
        <strain evidence="12 13">NLF 7-7</strain>
    </source>
</reference>
<dbReference type="PRINTS" id="PR00147">
    <property type="entry name" value="DNAPHOTLYASE"/>
</dbReference>
<dbReference type="EC" id="4.1.99.3" evidence="2"/>
<dbReference type="GO" id="GO:0071949">
    <property type="term" value="F:FAD binding"/>
    <property type="evidence" value="ECO:0007669"/>
    <property type="project" value="TreeGrafter"/>
</dbReference>
<dbReference type="Pfam" id="PF03441">
    <property type="entry name" value="FAD_binding_7"/>
    <property type="match status" value="1"/>
</dbReference>
<dbReference type="SUPFAM" id="SSF52425">
    <property type="entry name" value="Cryptochrome/photolyase, N-terminal domain"/>
    <property type="match status" value="1"/>
</dbReference>
<dbReference type="FunFam" id="1.10.579.10:FF:000003">
    <property type="entry name" value="Deoxyribodipyrimidine photo-lyase"/>
    <property type="match status" value="1"/>
</dbReference>
<dbReference type="KEGG" id="cof:FOZ74_15755"/>
<comment type="catalytic activity">
    <reaction evidence="7">
        <text>cyclobutadipyrimidine (in DNA) = 2 pyrimidine residues (in DNA).</text>
        <dbReference type="EC" id="4.1.99.3"/>
    </reaction>
</comment>
<dbReference type="GO" id="GO:0003904">
    <property type="term" value="F:deoxyribodipyrimidine photo-lyase activity"/>
    <property type="evidence" value="ECO:0007669"/>
    <property type="project" value="UniProtKB-EC"/>
</dbReference>
<feature type="binding site" evidence="8">
    <location>
        <position position="251"/>
    </location>
    <ligand>
        <name>FAD</name>
        <dbReference type="ChEBI" id="CHEBI:57692"/>
    </ligand>
</feature>
<accession>A0A5B8S0V3</accession>
<evidence type="ECO:0000256" key="8">
    <source>
        <dbReference type="PIRSR" id="PIRSR602081-1"/>
    </source>
</evidence>
<dbReference type="PROSITE" id="PS00691">
    <property type="entry name" value="DNA_PHOTOLYASES_1_2"/>
    <property type="match status" value="1"/>
</dbReference>
<keyword evidence="5 8" id="KW-0274">FAD</keyword>
<dbReference type="Pfam" id="PF00875">
    <property type="entry name" value="DNA_photolyase"/>
    <property type="match status" value="1"/>
</dbReference>
<dbReference type="SUPFAM" id="SSF48173">
    <property type="entry name" value="Cryptochrome/photolyase FAD-binding domain"/>
    <property type="match status" value="1"/>
</dbReference>
<dbReference type="OrthoDB" id="9772484at2"/>
<keyword evidence="13" id="KW-1185">Reference proteome</keyword>
<comment type="similarity">
    <text evidence="10">Belongs to the DNA photolyase family.</text>
</comment>
<protein>
    <recommendedName>
        <fullName evidence="3">Deoxyribodipyrimidine photo-lyase</fullName>
        <ecNumber evidence="2">4.1.99.3</ecNumber>
    </recommendedName>
</protein>
<feature type="binding site" evidence="8">
    <location>
        <begin position="301"/>
        <end position="308"/>
    </location>
    <ligand>
        <name>FAD</name>
        <dbReference type="ChEBI" id="CHEBI:57692"/>
    </ligand>
</feature>
<dbReference type="GO" id="GO:0003677">
    <property type="term" value="F:DNA binding"/>
    <property type="evidence" value="ECO:0007669"/>
    <property type="project" value="TreeGrafter"/>
</dbReference>
<dbReference type="GO" id="GO:0009416">
    <property type="term" value="P:response to light stimulus"/>
    <property type="evidence" value="ECO:0007669"/>
    <property type="project" value="TreeGrafter"/>
</dbReference>
<organism evidence="12 13">
    <name type="scientific">Comamonas flocculans</name>
    <dbReference type="NCBI Taxonomy" id="2597701"/>
    <lineage>
        <taxon>Bacteria</taxon>
        <taxon>Pseudomonadati</taxon>
        <taxon>Pseudomonadota</taxon>
        <taxon>Betaproteobacteria</taxon>
        <taxon>Burkholderiales</taxon>
        <taxon>Comamonadaceae</taxon>
        <taxon>Comamonas</taxon>
    </lineage>
</organism>
<evidence type="ECO:0000313" key="12">
    <source>
        <dbReference type="EMBL" id="QEA14365.1"/>
    </source>
</evidence>